<evidence type="ECO:0000313" key="2">
    <source>
        <dbReference type="Proteomes" id="UP001327219"/>
    </source>
</evidence>
<gene>
    <name evidence="1" type="ORF">Bandiella_01560</name>
</gene>
<name>A0ABZ0URQ3_9RICK</name>
<proteinExistence type="predicted"/>
<geneLocation type="plasmid" evidence="1 2">
    <name>unnamed1</name>
</geneLocation>
<keyword evidence="1" id="KW-0614">Plasmid</keyword>
<evidence type="ECO:0008006" key="3">
    <source>
        <dbReference type="Google" id="ProtNLM"/>
    </source>
</evidence>
<dbReference type="SUPFAM" id="SSF56925">
    <property type="entry name" value="OMPA-like"/>
    <property type="match status" value="1"/>
</dbReference>
<dbReference type="InterPro" id="IPR011250">
    <property type="entry name" value="OMP/PagP_B-barrel"/>
</dbReference>
<reference evidence="1 2" key="1">
    <citation type="submission" date="2022-11" db="EMBL/GenBank/DDBJ databases">
        <title>Host association and intracellularity evolved multiple times independently in the Rickettsiales.</title>
        <authorList>
            <person name="Castelli M."/>
            <person name="Nardi T."/>
            <person name="Gammuto L."/>
            <person name="Bellinzona G."/>
            <person name="Sabaneyeva E."/>
            <person name="Potekhin A."/>
            <person name="Serra V."/>
            <person name="Petroni G."/>
            <person name="Sassera D."/>
        </authorList>
    </citation>
    <scope>NUCLEOTIDE SEQUENCE [LARGE SCALE GENOMIC DNA]</scope>
    <source>
        <strain evidence="1 2">NDG2</strain>
        <plasmid evidence="1 2">unnamed1</plasmid>
    </source>
</reference>
<accession>A0ABZ0URQ3</accession>
<evidence type="ECO:0000313" key="1">
    <source>
        <dbReference type="EMBL" id="WPX97408.1"/>
    </source>
</evidence>
<dbReference type="Proteomes" id="UP001327219">
    <property type="component" value="Plasmid unnamed1"/>
</dbReference>
<keyword evidence="2" id="KW-1185">Reference proteome</keyword>
<dbReference type="RefSeq" id="WP_323733466.1">
    <property type="nucleotide sequence ID" value="NZ_CP110821.1"/>
</dbReference>
<sequence>MRHYIYALFMILINYQAAKASMRDIDLTYEFNFNNKTSLQEINKIRAKNKYELTAGKNVTEAALKIPINNKYWLSISAGRNFSSRHYSTTSDIDIAEYFPSHYISKKYKVLAYYTMCIVSNITKKENPWILNDHYILTKPICDMAVDRYIFADRLKRYNKGSKLLTTTQSFVSYIADYRLGLDLEIPIAKILVTNKLYQVQFNPYVLIGSSISYSIESVYKVDQKRELVNKEKRYGLGIKYGLGVEFPVNENTSIDLKLCRFNTKGGAIANLMAGISFSY</sequence>
<protein>
    <recommendedName>
        <fullName evidence="3">Outer membrane protein beta-barrel domain-containing protein</fullName>
    </recommendedName>
</protein>
<organism evidence="1 2">
    <name type="scientific">Candidatus Bandiella euplotis</name>
    <dbReference type="NCBI Taxonomy" id="1664265"/>
    <lineage>
        <taxon>Bacteria</taxon>
        <taxon>Pseudomonadati</taxon>
        <taxon>Pseudomonadota</taxon>
        <taxon>Alphaproteobacteria</taxon>
        <taxon>Rickettsiales</taxon>
        <taxon>Candidatus Midichloriaceae</taxon>
        <taxon>Candidatus Bandiella</taxon>
    </lineage>
</organism>
<dbReference type="EMBL" id="CP110821">
    <property type="protein sequence ID" value="WPX97408.1"/>
    <property type="molecule type" value="Genomic_DNA"/>
</dbReference>